<sequence length="83" mass="9568">MVDRQPWRGRHVKSYDSLKARPLAPHRQPSCECKGKFWREMKSAPPGNTQMIRMQNSLIADTENALVGWIQHQSSHNILLSQS</sequence>
<proteinExistence type="predicted"/>
<keyword evidence="3" id="KW-1185">Reference proteome</keyword>
<name>A0AA40HZE1_CNENI</name>
<dbReference type="EMBL" id="JAULJE010000008">
    <property type="protein sequence ID" value="KAK1339771.1"/>
    <property type="molecule type" value="Genomic_DNA"/>
</dbReference>
<organism evidence="2 3">
    <name type="scientific">Cnephaeus nilssonii</name>
    <name type="common">Northern bat</name>
    <name type="synonym">Eptesicus nilssonii</name>
    <dbReference type="NCBI Taxonomy" id="3371016"/>
    <lineage>
        <taxon>Eukaryota</taxon>
        <taxon>Metazoa</taxon>
        <taxon>Chordata</taxon>
        <taxon>Craniata</taxon>
        <taxon>Vertebrata</taxon>
        <taxon>Euteleostomi</taxon>
        <taxon>Mammalia</taxon>
        <taxon>Eutheria</taxon>
        <taxon>Laurasiatheria</taxon>
        <taxon>Chiroptera</taxon>
        <taxon>Yangochiroptera</taxon>
        <taxon>Vespertilionidae</taxon>
        <taxon>Cnephaeus</taxon>
    </lineage>
</organism>
<evidence type="ECO:0000256" key="1">
    <source>
        <dbReference type="SAM" id="MobiDB-lite"/>
    </source>
</evidence>
<gene>
    <name evidence="2" type="ORF">QTO34_018327</name>
</gene>
<evidence type="ECO:0000313" key="2">
    <source>
        <dbReference type="EMBL" id="KAK1339771.1"/>
    </source>
</evidence>
<feature type="region of interest" description="Disordered" evidence="1">
    <location>
        <begin position="1"/>
        <end position="29"/>
    </location>
</feature>
<reference evidence="2" key="1">
    <citation type="submission" date="2023-06" db="EMBL/GenBank/DDBJ databases">
        <title>Reference genome for the Northern bat (Eptesicus nilssonii), a most northern bat species.</title>
        <authorList>
            <person name="Laine V.N."/>
            <person name="Pulliainen A.T."/>
            <person name="Lilley T.M."/>
        </authorList>
    </citation>
    <scope>NUCLEOTIDE SEQUENCE</scope>
    <source>
        <strain evidence="2">BLF_Eptnil</strain>
        <tissue evidence="2">Kidney</tissue>
    </source>
</reference>
<evidence type="ECO:0000313" key="3">
    <source>
        <dbReference type="Proteomes" id="UP001177744"/>
    </source>
</evidence>
<dbReference type="AlphaFoldDB" id="A0AA40HZE1"/>
<accession>A0AA40HZE1</accession>
<dbReference type="Proteomes" id="UP001177744">
    <property type="component" value="Unassembled WGS sequence"/>
</dbReference>
<protein>
    <submittedName>
        <fullName evidence="2">Uncharacterized protein</fullName>
    </submittedName>
</protein>
<comment type="caution">
    <text evidence="2">The sequence shown here is derived from an EMBL/GenBank/DDBJ whole genome shotgun (WGS) entry which is preliminary data.</text>
</comment>